<dbReference type="InterPro" id="IPR009003">
    <property type="entry name" value="Peptidase_S1_PA"/>
</dbReference>
<dbReference type="PANTHER" id="PTHR43019:SF23">
    <property type="entry name" value="PROTEASE DO-LIKE 5, CHLOROPLASTIC"/>
    <property type="match status" value="1"/>
</dbReference>
<keyword evidence="3" id="KW-0378">Hydrolase</keyword>
<feature type="transmembrane region" description="Helical" evidence="2">
    <location>
        <begin position="52"/>
        <end position="73"/>
    </location>
</feature>
<evidence type="ECO:0000256" key="2">
    <source>
        <dbReference type="SAM" id="Phobius"/>
    </source>
</evidence>
<dbReference type="GO" id="GO:0008233">
    <property type="term" value="F:peptidase activity"/>
    <property type="evidence" value="ECO:0007669"/>
    <property type="project" value="UniProtKB-KW"/>
</dbReference>
<dbReference type="SUPFAM" id="SSF50494">
    <property type="entry name" value="Trypsin-like serine proteases"/>
    <property type="match status" value="1"/>
</dbReference>
<reference evidence="3 4" key="1">
    <citation type="submission" date="2024-09" db="EMBL/GenBank/DDBJ databases">
        <authorList>
            <person name="Sun Q."/>
            <person name="Mori K."/>
        </authorList>
    </citation>
    <scope>NUCLEOTIDE SEQUENCE [LARGE SCALE GENOMIC DNA]</scope>
    <source>
        <strain evidence="3 4">NCAIM B.02529</strain>
    </source>
</reference>
<dbReference type="InterPro" id="IPR001940">
    <property type="entry name" value="Peptidase_S1C"/>
</dbReference>
<dbReference type="GO" id="GO:0006508">
    <property type="term" value="P:proteolysis"/>
    <property type="evidence" value="ECO:0007669"/>
    <property type="project" value="UniProtKB-KW"/>
</dbReference>
<keyword evidence="4" id="KW-1185">Reference proteome</keyword>
<evidence type="ECO:0000256" key="1">
    <source>
        <dbReference type="ARBA" id="ARBA00022825"/>
    </source>
</evidence>
<dbReference type="Proteomes" id="UP001589836">
    <property type="component" value="Unassembled WGS sequence"/>
</dbReference>
<gene>
    <name evidence="3" type="ORF">ACFFGV_07160</name>
</gene>
<keyword evidence="1" id="KW-0720">Serine protease</keyword>
<proteinExistence type="predicted"/>
<organism evidence="3 4">
    <name type="scientific">Pontibacillus salicampi</name>
    <dbReference type="NCBI Taxonomy" id="1449801"/>
    <lineage>
        <taxon>Bacteria</taxon>
        <taxon>Bacillati</taxon>
        <taxon>Bacillota</taxon>
        <taxon>Bacilli</taxon>
        <taxon>Bacillales</taxon>
        <taxon>Bacillaceae</taxon>
        <taxon>Pontibacillus</taxon>
    </lineage>
</organism>
<evidence type="ECO:0000313" key="4">
    <source>
        <dbReference type="Proteomes" id="UP001589836"/>
    </source>
</evidence>
<dbReference type="PANTHER" id="PTHR43019">
    <property type="entry name" value="SERINE ENDOPROTEASE DEGS"/>
    <property type="match status" value="1"/>
</dbReference>
<keyword evidence="3" id="KW-0645">Protease</keyword>
<dbReference type="EMBL" id="JBHLTP010000004">
    <property type="protein sequence ID" value="MFC0523360.1"/>
    <property type="molecule type" value="Genomic_DNA"/>
</dbReference>
<dbReference type="RefSeq" id="WP_377346070.1">
    <property type="nucleotide sequence ID" value="NZ_JBHLTP010000004.1"/>
</dbReference>
<dbReference type="Pfam" id="PF13365">
    <property type="entry name" value="Trypsin_2"/>
    <property type="match status" value="1"/>
</dbReference>
<dbReference type="Gene3D" id="2.40.10.10">
    <property type="entry name" value="Trypsin-like serine proteases"/>
    <property type="match status" value="2"/>
</dbReference>
<accession>A0ABV6LLU0</accession>
<keyword evidence="2" id="KW-0812">Transmembrane</keyword>
<dbReference type="PRINTS" id="PR00834">
    <property type="entry name" value="PROTEASES2C"/>
</dbReference>
<sequence length="284" mass="31789">MSDKRSYDHDVIDEDLYEDLDEEELLELVEEERRKSLATKEEEKKKRPFPKWAFWLIAIAMFINVIAIIPRTFSIPAVDFLLTSAELSQNAVIQEDQQAVVVVEAGNSKGTGFSVSEDGYIITNHHVIENGERVSIAFPEAGLFQGEVVAEYEDIDLAVLKAKGVKDKEAKDLPYLPLAEKTEFTEREPVHFIGNPLRFSGIANNGEVIGYTTLDNWDKQVLMLDAPIYRGNSGSPVINEQGNVIAVVFATIRNEEQGKVGLAVPITYLHEATKGKDLWDYESG</sequence>
<keyword evidence="2" id="KW-0472">Membrane</keyword>
<name>A0ABV6LLU0_9BACI</name>
<protein>
    <submittedName>
        <fullName evidence="3">S1C family serine protease</fullName>
        <ecNumber evidence="3">3.4.21.-</ecNumber>
    </submittedName>
</protein>
<evidence type="ECO:0000313" key="3">
    <source>
        <dbReference type="EMBL" id="MFC0523360.1"/>
    </source>
</evidence>
<dbReference type="InterPro" id="IPR043504">
    <property type="entry name" value="Peptidase_S1_PA_chymotrypsin"/>
</dbReference>
<comment type="caution">
    <text evidence="3">The sequence shown here is derived from an EMBL/GenBank/DDBJ whole genome shotgun (WGS) entry which is preliminary data.</text>
</comment>
<keyword evidence="2" id="KW-1133">Transmembrane helix</keyword>
<dbReference type="EC" id="3.4.21.-" evidence="3"/>